<dbReference type="GO" id="GO:0003697">
    <property type="term" value="F:single-stranded DNA binding"/>
    <property type="evidence" value="ECO:0007669"/>
    <property type="project" value="InterPro"/>
</dbReference>
<keyword evidence="7" id="KW-0456">Lyase</keyword>
<evidence type="ECO:0000256" key="4">
    <source>
        <dbReference type="ARBA" id="ARBA00022801"/>
    </source>
</evidence>
<organism evidence="9 10">
    <name type="scientific">Collybiopsis confluens</name>
    <dbReference type="NCBI Taxonomy" id="2823264"/>
    <lineage>
        <taxon>Eukaryota</taxon>
        <taxon>Fungi</taxon>
        <taxon>Dikarya</taxon>
        <taxon>Basidiomycota</taxon>
        <taxon>Agaricomycotina</taxon>
        <taxon>Agaricomycetes</taxon>
        <taxon>Agaricomycetidae</taxon>
        <taxon>Agaricales</taxon>
        <taxon>Marasmiineae</taxon>
        <taxon>Omphalotaceae</taxon>
        <taxon>Collybiopsis</taxon>
    </lineage>
</organism>
<dbReference type="PANTHER" id="PTHR13604">
    <property type="entry name" value="DC12-RELATED"/>
    <property type="match status" value="1"/>
</dbReference>
<dbReference type="InterPro" id="IPR036590">
    <property type="entry name" value="SRAP-like"/>
</dbReference>
<feature type="region of interest" description="Disordered" evidence="8">
    <location>
        <begin position="261"/>
        <end position="286"/>
    </location>
</feature>
<keyword evidence="4" id="KW-0378">Hydrolase</keyword>
<dbReference type="GO" id="GO:0006508">
    <property type="term" value="P:proteolysis"/>
    <property type="evidence" value="ECO:0007669"/>
    <property type="project" value="UniProtKB-KW"/>
</dbReference>
<dbReference type="InterPro" id="IPR003738">
    <property type="entry name" value="SRAP"/>
</dbReference>
<dbReference type="GO" id="GO:0016829">
    <property type="term" value="F:lyase activity"/>
    <property type="evidence" value="ECO:0007669"/>
    <property type="project" value="UniProtKB-KW"/>
</dbReference>
<dbReference type="AlphaFoldDB" id="A0A8H5MF16"/>
<dbReference type="OrthoDB" id="2111841at2759"/>
<evidence type="ECO:0008006" key="11">
    <source>
        <dbReference type="Google" id="ProtNLM"/>
    </source>
</evidence>
<feature type="compositionally biased region" description="Basic and acidic residues" evidence="8">
    <location>
        <begin position="269"/>
        <end position="281"/>
    </location>
</feature>
<evidence type="ECO:0000256" key="2">
    <source>
        <dbReference type="ARBA" id="ARBA00022670"/>
    </source>
</evidence>
<evidence type="ECO:0000313" key="9">
    <source>
        <dbReference type="EMBL" id="KAF5392090.1"/>
    </source>
</evidence>
<dbReference type="Pfam" id="PF02586">
    <property type="entry name" value="SRAP"/>
    <property type="match status" value="1"/>
</dbReference>
<dbReference type="GO" id="GO:0008233">
    <property type="term" value="F:peptidase activity"/>
    <property type="evidence" value="ECO:0007669"/>
    <property type="project" value="UniProtKB-KW"/>
</dbReference>
<gene>
    <name evidence="9" type="ORF">D9757_003359</name>
</gene>
<comment type="caution">
    <text evidence="9">The sequence shown here is derived from an EMBL/GenBank/DDBJ whole genome shotgun (WGS) entry which is preliminary data.</text>
</comment>
<dbReference type="SUPFAM" id="SSF143081">
    <property type="entry name" value="BB1717-like"/>
    <property type="match status" value="1"/>
</dbReference>
<comment type="similarity">
    <text evidence="1">Belongs to the SOS response-associated peptidase family.</text>
</comment>
<keyword evidence="6" id="KW-0238">DNA-binding</keyword>
<keyword evidence="2" id="KW-0645">Protease</keyword>
<evidence type="ECO:0000313" key="10">
    <source>
        <dbReference type="Proteomes" id="UP000518752"/>
    </source>
</evidence>
<evidence type="ECO:0000256" key="7">
    <source>
        <dbReference type="ARBA" id="ARBA00023239"/>
    </source>
</evidence>
<evidence type="ECO:0000256" key="5">
    <source>
        <dbReference type="ARBA" id="ARBA00023124"/>
    </source>
</evidence>
<evidence type="ECO:0000256" key="8">
    <source>
        <dbReference type="SAM" id="MobiDB-lite"/>
    </source>
</evidence>
<keyword evidence="5" id="KW-0190">Covalent protein-DNA linkage</keyword>
<proteinExistence type="inferred from homology"/>
<dbReference type="Proteomes" id="UP000518752">
    <property type="component" value="Unassembled WGS sequence"/>
</dbReference>
<keyword evidence="3" id="KW-0227">DNA damage</keyword>
<name>A0A8H5MF16_9AGAR</name>
<dbReference type="EMBL" id="JAACJN010000007">
    <property type="protein sequence ID" value="KAF5392090.1"/>
    <property type="molecule type" value="Genomic_DNA"/>
</dbReference>
<evidence type="ECO:0000256" key="1">
    <source>
        <dbReference type="ARBA" id="ARBA00008136"/>
    </source>
</evidence>
<dbReference type="Gene3D" id="3.90.1680.10">
    <property type="entry name" value="SOS response associated peptidase-like"/>
    <property type="match status" value="1"/>
</dbReference>
<sequence>MCGRFSLRLAHQEIQEVQGYGLEPINEWINQDHFIPRYNIAPRSHSPVIRRRNPSGAAPSDNQLVMQTMKWGLVPHWSKFEDKNLNTMNARSENLISGSGMWTSIKGRNRCVVVCQGYYEWLSKGRDKLPHFTKLKNGKLMLLAGLYDCVQLQDQADLLWSFTIVTTEAANNFSWLHERQPVVLTEEEDLNQWLDTSSQKWTEELVRIVSRAYTKDFPLECYQVPKEVGKVGTESSSFILPIAARKDGIEAMFSKQKQVQASTKRKRDKVVPKRDRKHEPAEVSEDEIEILDSPPLGKKVYAETCILNPSHMFVEETVAIPHFNYLISTPDFLVIDGSRRSI</sequence>
<protein>
    <recommendedName>
        <fullName evidence="11">DUF159-domain-containing protein</fullName>
    </recommendedName>
</protein>
<evidence type="ECO:0000256" key="3">
    <source>
        <dbReference type="ARBA" id="ARBA00022763"/>
    </source>
</evidence>
<evidence type="ECO:0000256" key="6">
    <source>
        <dbReference type="ARBA" id="ARBA00023125"/>
    </source>
</evidence>
<dbReference type="GO" id="GO:0106300">
    <property type="term" value="P:protein-DNA covalent cross-linking repair"/>
    <property type="evidence" value="ECO:0007669"/>
    <property type="project" value="InterPro"/>
</dbReference>
<reference evidence="9 10" key="1">
    <citation type="journal article" date="2020" name="ISME J.">
        <title>Uncovering the hidden diversity of litter-decomposition mechanisms in mushroom-forming fungi.</title>
        <authorList>
            <person name="Floudas D."/>
            <person name="Bentzer J."/>
            <person name="Ahren D."/>
            <person name="Johansson T."/>
            <person name="Persson P."/>
            <person name="Tunlid A."/>
        </authorList>
    </citation>
    <scope>NUCLEOTIDE SEQUENCE [LARGE SCALE GENOMIC DNA]</scope>
    <source>
        <strain evidence="9 10">CBS 406.79</strain>
    </source>
</reference>
<accession>A0A8H5MF16</accession>
<dbReference type="PANTHER" id="PTHR13604:SF0">
    <property type="entry name" value="ABASIC SITE PROCESSING PROTEIN HMCES"/>
    <property type="match status" value="1"/>
</dbReference>
<keyword evidence="10" id="KW-1185">Reference proteome</keyword>